<feature type="domain" description="Ketoreductase" evidence="3">
    <location>
        <begin position="7"/>
        <end position="187"/>
    </location>
</feature>
<organism evidence="4 5">
    <name type="scientific">Cyclonatronum proteinivorum</name>
    <dbReference type="NCBI Taxonomy" id="1457365"/>
    <lineage>
        <taxon>Bacteria</taxon>
        <taxon>Pseudomonadati</taxon>
        <taxon>Balneolota</taxon>
        <taxon>Balneolia</taxon>
        <taxon>Balneolales</taxon>
        <taxon>Cyclonatronaceae</taxon>
        <taxon>Cyclonatronum</taxon>
    </lineage>
</organism>
<sequence>MAVAAVAGILITGASQGIGRSIAVELARSLPNPLILTARNQDGLEETARLCESAGGMKPEIICCDLTDSAELKELVNRVSERNCGVLVNNAGYFLPVAVLENTIEEFREQFEVNALSAIRLTQALLPHLSNQAEARAVFICSVTAQKGQARCGAYSVSKHALNGYIQSLREATQDTSVAVTSVILGQTHSPSWDGLGVDPERLADAEDVGRIIATLCTLSERSCVEEIVIRPQQGDL</sequence>
<evidence type="ECO:0000259" key="3">
    <source>
        <dbReference type="SMART" id="SM00822"/>
    </source>
</evidence>
<keyword evidence="5" id="KW-1185">Reference proteome</keyword>
<dbReference type="PROSITE" id="PS00061">
    <property type="entry name" value="ADH_SHORT"/>
    <property type="match status" value="1"/>
</dbReference>
<gene>
    <name evidence="4" type="ORF">CYPRO_1809</name>
</gene>
<evidence type="ECO:0000256" key="1">
    <source>
        <dbReference type="ARBA" id="ARBA00006484"/>
    </source>
</evidence>
<dbReference type="GO" id="GO:0016491">
    <property type="term" value="F:oxidoreductase activity"/>
    <property type="evidence" value="ECO:0007669"/>
    <property type="project" value="UniProtKB-KW"/>
</dbReference>
<evidence type="ECO:0000313" key="5">
    <source>
        <dbReference type="Proteomes" id="UP000254808"/>
    </source>
</evidence>
<dbReference type="InterPro" id="IPR002347">
    <property type="entry name" value="SDR_fam"/>
</dbReference>
<dbReference type="CDD" id="cd05233">
    <property type="entry name" value="SDR_c"/>
    <property type="match status" value="1"/>
</dbReference>
<evidence type="ECO:0000256" key="2">
    <source>
        <dbReference type="ARBA" id="ARBA00023002"/>
    </source>
</evidence>
<dbReference type="AlphaFoldDB" id="A0A345UKQ7"/>
<dbReference type="InterPro" id="IPR020904">
    <property type="entry name" value="Sc_DH/Rdtase_CS"/>
</dbReference>
<keyword evidence="2" id="KW-0560">Oxidoreductase</keyword>
<dbReference type="KEGG" id="cprv:CYPRO_1809"/>
<proteinExistence type="inferred from homology"/>
<dbReference type="PANTHER" id="PTHR44196:SF1">
    <property type="entry name" value="DEHYDROGENASE_REDUCTASE SDR FAMILY MEMBER 7B"/>
    <property type="match status" value="1"/>
</dbReference>
<dbReference type="Pfam" id="PF00106">
    <property type="entry name" value="adh_short"/>
    <property type="match status" value="1"/>
</dbReference>
<accession>A0A345UKQ7</accession>
<dbReference type="GO" id="GO:0016020">
    <property type="term" value="C:membrane"/>
    <property type="evidence" value="ECO:0007669"/>
    <property type="project" value="TreeGrafter"/>
</dbReference>
<name>A0A345UKQ7_9BACT</name>
<dbReference type="SUPFAM" id="SSF51735">
    <property type="entry name" value="NAD(P)-binding Rossmann-fold domains"/>
    <property type="match status" value="1"/>
</dbReference>
<dbReference type="InterPro" id="IPR036291">
    <property type="entry name" value="NAD(P)-bd_dom_sf"/>
</dbReference>
<evidence type="ECO:0000313" key="4">
    <source>
        <dbReference type="EMBL" id="AXJ01059.1"/>
    </source>
</evidence>
<comment type="similarity">
    <text evidence="1">Belongs to the short-chain dehydrogenases/reductases (SDR) family.</text>
</comment>
<dbReference type="EMBL" id="CP027806">
    <property type="protein sequence ID" value="AXJ01059.1"/>
    <property type="molecule type" value="Genomic_DNA"/>
</dbReference>
<dbReference type="PANTHER" id="PTHR44196">
    <property type="entry name" value="DEHYDROGENASE/REDUCTASE SDR FAMILY MEMBER 7B"/>
    <property type="match status" value="1"/>
</dbReference>
<reference evidence="4 5" key="1">
    <citation type="submission" date="2018-03" db="EMBL/GenBank/DDBJ databases">
        <title>Phenotypic and genomic properties of Cyclonatronum proteinivorum gen. nov., sp. nov., a haloalkaliphilic bacteroidete from soda lakes possessing Na+-translocating rhodopsin.</title>
        <authorList>
            <person name="Toshchakov S.V."/>
            <person name="Korzhenkov A."/>
            <person name="Samarov N.I."/>
            <person name="Kublanov I.V."/>
            <person name="Muntyan M.S."/>
            <person name="Sorokin D.Y."/>
        </authorList>
    </citation>
    <scope>NUCLEOTIDE SEQUENCE [LARGE SCALE GENOMIC DNA]</scope>
    <source>
        <strain evidence="4 5">Omega</strain>
    </source>
</reference>
<dbReference type="Proteomes" id="UP000254808">
    <property type="component" value="Chromosome"/>
</dbReference>
<dbReference type="Gene3D" id="3.40.50.720">
    <property type="entry name" value="NAD(P)-binding Rossmann-like Domain"/>
    <property type="match status" value="1"/>
</dbReference>
<dbReference type="PRINTS" id="PR00081">
    <property type="entry name" value="GDHRDH"/>
</dbReference>
<dbReference type="InterPro" id="IPR057326">
    <property type="entry name" value="KR_dom"/>
</dbReference>
<dbReference type="RefSeq" id="WP_164682659.1">
    <property type="nucleotide sequence ID" value="NZ_CP027806.1"/>
</dbReference>
<protein>
    <submittedName>
        <fullName evidence="4">Short-chain dehydrogenase</fullName>
    </submittedName>
</protein>
<dbReference type="SMART" id="SM00822">
    <property type="entry name" value="PKS_KR"/>
    <property type="match status" value="1"/>
</dbReference>